<sequence length="659" mass="71878">MKFKEATPIVLSLLLALATLTSVVGSLPCDNPSPIEEKAYVGAYEIYFPDTQSNSFFQPAQCRWKILAYRNDYVINLEFSDVNLTHGDFLNSCSERITVYDGPDVTDLVLADFCGLRSPSIVTSSRETLVVFRSNESTVTTGRFRLKYKAINDKVNDDDSSQVLRIAFGGFIGAVAFVIICSGAIRRYKYGRSNGPVFLFFGRHRVDTTAMPSTAGSRHAGGCPATRRRTANESAPQEAESASLRNRVAGFFHCIVIKLYPGRLDSESSTSDSSGDSSSLHHGPRSSFRFGRRQASITSCSEATHVSQGRRGSNSNNYEFDHQAMPHFTMDGHESFGYSTIPVGNFTSDPSAVKPPTYEDSVNSVNPLYLQSSGQAFYNRAFDLKDEGQGTHGVFPPPPPYSEVNLQSGSNSLLVTRGNNCSLEATRNSFTGDQSCNDRFQSTHSISQANALTGDSLTPVSLTQDDEQLDPVLRSGATCSAPVVVDVLQMSSNEKQNSFNAHDSTLSSKDHKTIDPVSNDELLHPNQTISSSAPMELFRRSGLISSLAIDRPTQRATQEIDPSKDPSGKELELQTCSEQRADSIPKYSDTVTEQVSLAPCFRQGDDCVDQPHVSASASVNNSRQNELINSEINAITATSLPGDGLRIDDLDFGSREENV</sequence>
<keyword evidence="5" id="KW-0812">Transmembrane</keyword>
<feature type="region of interest" description="Disordered" evidence="4">
    <location>
        <begin position="549"/>
        <end position="571"/>
    </location>
</feature>
<feature type="region of interest" description="Disordered" evidence="4">
    <location>
        <begin position="266"/>
        <end position="294"/>
    </location>
</feature>
<feature type="signal peptide" evidence="6">
    <location>
        <begin position="1"/>
        <end position="25"/>
    </location>
</feature>
<evidence type="ECO:0000256" key="6">
    <source>
        <dbReference type="SAM" id="SignalP"/>
    </source>
</evidence>
<keyword evidence="6" id="KW-0732">Signal</keyword>
<evidence type="ECO:0000313" key="8">
    <source>
        <dbReference type="EMBL" id="KAK0041306.1"/>
    </source>
</evidence>
<dbReference type="SUPFAM" id="SSF49854">
    <property type="entry name" value="Spermadhesin, CUB domain"/>
    <property type="match status" value="1"/>
</dbReference>
<dbReference type="Gene3D" id="2.60.120.290">
    <property type="entry name" value="Spermadhesin, CUB domain"/>
    <property type="match status" value="1"/>
</dbReference>
<organism evidence="8 9">
    <name type="scientific">Biomphalaria pfeifferi</name>
    <name type="common">Bloodfluke planorb</name>
    <name type="synonym">Freshwater snail</name>
    <dbReference type="NCBI Taxonomy" id="112525"/>
    <lineage>
        <taxon>Eukaryota</taxon>
        <taxon>Metazoa</taxon>
        <taxon>Spiralia</taxon>
        <taxon>Lophotrochozoa</taxon>
        <taxon>Mollusca</taxon>
        <taxon>Gastropoda</taxon>
        <taxon>Heterobranchia</taxon>
        <taxon>Euthyneura</taxon>
        <taxon>Panpulmonata</taxon>
        <taxon>Hygrophila</taxon>
        <taxon>Lymnaeoidea</taxon>
        <taxon>Planorbidae</taxon>
        <taxon>Biomphalaria</taxon>
    </lineage>
</organism>
<evidence type="ECO:0000259" key="7">
    <source>
        <dbReference type="PROSITE" id="PS01180"/>
    </source>
</evidence>
<gene>
    <name evidence="8" type="ORF">Bpfe_029290</name>
</gene>
<feature type="transmembrane region" description="Helical" evidence="5">
    <location>
        <begin position="163"/>
        <end position="185"/>
    </location>
</feature>
<dbReference type="InterPro" id="IPR035914">
    <property type="entry name" value="Sperma_CUB_dom_sf"/>
</dbReference>
<evidence type="ECO:0000256" key="2">
    <source>
        <dbReference type="ARBA" id="ARBA00023157"/>
    </source>
</evidence>
<dbReference type="Pfam" id="PF00431">
    <property type="entry name" value="CUB"/>
    <property type="match status" value="1"/>
</dbReference>
<accession>A0AAD8ARW8</accession>
<dbReference type="SMART" id="SM00042">
    <property type="entry name" value="CUB"/>
    <property type="match status" value="1"/>
</dbReference>
<protein>
    <recommendedName>
        <fullName evidence="7">CUB domain-containing protein</fullName>
    </recommendedName>
</protein>
<evidence type="ECO:0000256" key="4">
    <source>
        <dbReference type="SAM" id="MobiDB-lite"/>
    </source>
</evidence>
<reference evidence="8" key="1">
    <citation type="journal article" date="2023" name="PLoS Negl. Trop. Dis.">
        <title>A genome sequence for Biomphalaria pfeifferi, the major vector snail for the human-infecting parasite Schistosoma mansoni.</title>
        <authorList>
            <person name="Bu L."/>
            <person name="Lu L."/>
            <person name="Laidemitt M.R."/>
            <person name="Zhang S.M."/>
            <person name="Mutuku M."/>
            <person name="Mkoji G."/>
            <person name="Steinauer M."/>
            <person name="Loker E.S."/>
        </authorList>
    </citation>
    <scope>NUCLEOTIDE SEQUENCE</scope>
    <source>
        <strain evidence="8">KasaAsao</strain>
    </source>
</reference>
<feature type="chain" id="PRO_5042221418" description="CUB domain-containing protein" evidence="6">
    <location>
        <begin position="26"/>
        <end position="659"/>
    </location>
</feature>
<keyword evidence="9" id="KW-1185">Reference proteome</keyword>
<feature type="compositionally biased region" description="Basic and acidic residues" evidence="4">
    <location>
        <begin position="561"/>
        <end position="571"/>
    </location>
</feature>
<name>A0AAD8ARW8_BIOPF</name>
<feature type="region of interest" description="Disordered" evidence="4">
    <location>
        <begin position="211"/>
        <end position="241"/>
    </location>
</feature>
<dbReference type="InterPro" id="IPR000859">
    <property type="entry name" value="CUB_dom"/>
</dbReference>
<comment type="caution">
    <text evidence="3">Lacks conserved residue(s) required for the propagation of feature annotation.</text>
</comment>
<dbReference type="PANTHER" id="PTHR24251">
    <property type="entry name" value="OVOCHYMASE-RELATED"/>
    <property type="match status" value="1"/>
</dbReference>
<dbReference type="AlphaFoldDB" id="A0AAD8ARW8"/>
<dbReference type="PROSITE" id="PS01180">
    <property type="entry name" value="CUB"/>
    <property type="match status" value="1"/>
</dbReference>
<evidence type="ECO:0000256" key="3">
    <source>
        <dbReference type="PROSITE-ProRule" id="PRU00059"/>
    </source>
</evidence>
<keyword evidence="1" id="KW-0677">Repeat</keyword>
<keyword evidence="5" id="KW-1133">Transmembrane helix</keyword>
<keyword evidence="2" id="KW-1015">Disulfide bond</keyword>
<comment type="caution">
    <text evidence="8">The sequence shown here is derived from an EMBL/GenBank/DDBJ whole genome shotgun (WGS) entry which is preliminary data.</text>
</comment>
<reference evidence="8" key="2">
    <citation type="submission" date="2023-04" db="EMBL/GenBank/DDBJ databases">
        <authorList>
            <person name="Bu L."/>
            <person name="Lu L."/>
            <person name="Laidemitt M.R."/>
            <person name="Zhang S.M."/>
            <person name="Mutuku M."/>
            <person name="Mkoji G."/>
            <person name="Steinauer M."/>
            <person name="Loker E.S."/>
        </authorList>
    </citation>
    <scope>NUCLEOTIDE SEQUENCE</scope>
    <source>
        <strain evidence="8">KasaAsao</strain>
        <tissue evidence="8">Whole Snail</tissue>
    </source>
</reference>
<evidence type="ECO:0000313" key="9">
    <source>
        <dbReference type="Proteomes" id="UP001233172"/>
    </source>
</evidence>
<feature type="domain" description="CUB" evidence="7">
    <location>
        <begin position="29"/>
        <end position="151"/>
    </location>
</feature>
<feature type="compositionally biased region" description="Low complexity" evidence="4">
    <location>
        <begin position="267"/>
        <end position="278"/>
    </location>
</feature>
<dbReference type="Proteomes" id="UP001233172">
    <property type="component" value="Unassembled WGS sequence"/>
</dbReference>
<keyword evidence="5" id="KW-0472">Membrane</keyword>
<evidence type="ECO:0000256" key="1">
    <source>
        <dbReference type="ARBA" id="ARBA00022737"/>
    </source>
</evidence>
<dbReference type="CDD" id="cd00041">
    <property type="entry name" value="CUB"/>
    <property type="match status" value="1"/>
</dbReference>
<dbReference type="EMBL" id="JASAOG010000280">
    <property type="protein sequence ID" value="KAK0041306.1"/>
    <property type="molecule type" value="Genomic_DNA"/>
</dbReference>
<proteinExistence type="predicted"/>
<evidence type="ECO:0000256" key="5">
    <source>
        <dbReference type="SAM" id="Phobius"/>
    </source>
</evidence>